<dbReference type="CDD" id="cd16922">
    <property type="entry name" value="HATPase_EvgS-ArcB-TorS-like"/>
    <property type="match status" value="1"/>
</dbReference>
<sequence>MNTNPILGGDQEFLTAALASIGDGLIITNTEGDILYINQITTQITGWNAEEAYKNNIRDVFKIVNMYTNKALKNPIEKVLETSNIVGLKNHSALITKDGSKKFISASCSPIQSSHGNIQGVVIVFREIHRIKQMEEELRLEKDNLQTLFEVIPMGVILIDRDTVIKQVNRAFLSMMGLETTNLIGQKLRDGVQCLGIYHRRCGLDGSCSSCLVRESINKVFETGVSCNDIIIPQIIIKNGEKVKSWYRISFLPITIAMENHVMISIEDITKDKKHSETLKRAKEEAEAASRAKSEFLANMSHEIRTPVNGIVGMIDLTLLTPLNKEQRENLNTAKICAKSLLNIINDILDFSKMEAGKLKIRNTHFNIQNLVDKTIKSHLVSADEKGLELIYSISSKIPPYLVGDPDRLQQVLNNLISNAIKFTDKGEIVVTIKDTVIFGEGIELQFSVSDTGIGIPSNAMDKLFKSFSQIDGSYTRRYKGTGLGLAISKQLVELMGGKIWVESEEGKGSTFYFTIPFKIGNKSEEKLPEQTAIHKSDKTLNILLAEDDYINQIVISRMLEKKGHSVDVVDNGLEVVTAHKNKKYDVILMDIQMPVMDGIEATKLIRERDGSHKHTPIIALTAFALQGDKERFLNLGMDEYIAKPVKMEELFSVIKYVLETNRREFNFNEIPKLNEKGELVFVQPSELKSPEVLTSIIHEADEMIKILFRSLEDNNLEQIEIAAHNLKEFFNQIDAEELKNQAFKIELAVRRGNLKAAVENSMELSFGLETYKKSANL</sequence>
<keyword evidence="6 16" id="KW-0597">Phosphoprotein</keyword>
<evidence type="ECO:0000259" key="19">
    <source>
        <dbReference type="PROSITE" id="PS50110"/>
    </source>
</evidence>
<dbReference type="Pfam" id="PF13188">
    <property type="entry name" value="PAS_8"/>
    <property type="match status" value="1"/>
</dbReference>
<dbReference type="Gene3D" id="3.30.565.10">
    <property type="entry name" value="Histidine kinase-like ATPase, C-terminal domain"/>
    <property type="match status" value="1"/>
</dbReference>
<evidence type="ECO:0000256" key="16">
    <source>
        <dbReference type="PROSITE-ProRule" id="PRU00169"/>
    </source>
</evidence>
<evidence type="ECO:0000256" key="6">
    <source>
        <dbReference type="ARBA" id="ARBA00022553"/>
    </source>
</evidence>
<dbReference type="SUPFAM" id="SSF55785">
    <property type="entry name" value="PYP-like sensor domain (PAS domain)"/>
    <property type="match status" value="2"/>
</dbReference>
<evidence type="ECO:0000256" key="1">
    <source>
        <dbReference type="ARBA" id="ARBA00000085"/>
    </source>
</evidence>
<dbReference type="PROSITE" id="PS50109">
    <property type="entry name" value="HIS_KIN"/>
    <property type="match status" value="1"/>
</dbReference>
<evidence type="ECO:0000256" key="7">
    <source>
        <dbReference type="ARBA" id="ARBA00022692"/>
    </source>
</evidence>
<feature type="domain" description="PAC" evidence="21">
    <location>
        <begin position="88"/>
        <end position="140"/>
    </location>
</feature>
<dbReference type="Gene3D" id="3.40.50.2300">
    <property type="match status" value="1"/>
</dbReference>
<dbReference type="InterPro" id="IPR005467">
    <property type="entry name" value="His_kinase_dom"/>
</dbReference>
<dbReference type="PROSITE" id="PS50112">
    <property type="entry name" value="PAS"/>
    <property type="match status" value="2"/>
</dbReference>
<evidence type="ECO:0000313" key="23">
    <source>
        <dbReference type="EMBL" id="WZL69364.1"/>
    </source>
</evidence>
<dbReference type="InterPro" id="IPR003661">
    <property type="entry name" value="HisK_dim/P_dom"/>
</dbReference>
<dbReference type="SUPFAM" id="SSF52172">
    <property type="entry name" value="CheY-like"/>
    <property type="match status" value="1"/>
</dbReference>
<comment type="catalytic activity">
    <reaction evidence="1">
        <text>ATP + protein L-histidine = ADP + protein N-phospho-L-histidine.</text>
        <dbReference type="EC" id="2.7.13.3"/>
    </reaction>
</comment>
<feature type="coiled-coil region" evidence="17">
    <location>
        <begin position="272"/>
        <end position="299"/>
    </location>
</feature>
<feature type="modified residue" description="Phosphohistidine" evidence="15">
    <location>
        <position position="725"/>
    </location>
</feature>
<dbReference type="Pfam" id="PF00989">
    <property type="entry name" value="PAS"/>
    <property type="match status" value="1"/>
</dbReference>
<feature type="modified residue" description="4-aspartylphosphate" evidence="16">
    <location>
        <position position="591"/>
    </location>
</feature>
<feature type="domain" description="PAS" evidence="20">
    <location>
        <begin position="10"/>
        <end position="83"/>
    </location>
</feature>
<gene>
    <name evidence="23" type="ORF">QBE51_11245</name>
</gene>
<dbReference type="CDD" id="cd00130">
    <property type="entry name" value="PAS"/>
    <property type="match status" value="2"/>
</dbReference>
<dbReference type="InterPro" id="IPR013767">
    <property type="entry name" value="PAS_fold"/>
</dbReference>
<keyword evidence="24" id="KW-1185">Reference proteome</keyword>
<dbReference type="PANTHER" id="PTHR45339">
    <property type="entry name" value="HYBRID SIGNAL TRANSDUCTION HISTIDINE KINASE J"/>
    <property type="match status" value="1"/>
</dbReference>
<dbReference type="InterPro" id="IPR001789">
    <property type="entry name" value="Sig_transdc_resp-reg_receiver"/>
</dbReference>
<evidence type="ECO:0000256" key="17">
    <source>
        <dbReference type="SAM" id="Coils"/>
    </source>
</evidence>
<evidence type="ECO:0000256" key="10">
    <source>
        <dbReference type="ARBA" id="ARBA00022840"/>
    </source>
</evidence>
<dbReference type="CDD" id="cd17546">
    <property type="entry name" value="REC_hyHK_CKI1_RcsC-like"/>
    <property type="match status" value="1"/>
</dbReference>
<dbReference type="RefSeq" id="WP_341876361.1">
    <property type="nucleotide sequence ID" value="NZ_CP121687.1"/>
</dbReference>
<dbReference type="PANTHER" id="PTHR45339:SF1">
    <property type="entry name" value="HYBRID SIGNAL TRANSDUCTION HISTIDINE KINASE J"/>
    <property type="match status" value="1"/>
</dbReference>
<dbReference type="SMART" id="SM00091">
    <property type="entry name" value="PAS"/>
    <property type="match status" value="2"/>
</dbReference>
<dbReference type="EMBL" id="CP121687">
    <property type="protein sequence ID" value="WZL69364.1"/>
    <property type="molecule type" value="Genomic_DNA"/>
</dbReference>
<evidence type="ECO:0000256" key="3">
    <source>
        <dbReference type="ARBA" id="ARBA00012438"/>
    </source>
</evidence>
<evidence type="ECO:0000256" key="15">
    <source>
        <dbReference type="PROSITE-ProRule" id="PRU00110"/>
    </source>
</evidence>
<feature type="domain" description="PAS" evidence="20">
    <location>
        <begin position="141"/>
        <end position="188"/>
    </location>
</feature>
<keyword evidence="12" id="KW-0902">Two-component regulatory system</keyword>
<keyword evidence="10 23" id="KW-0067">ATP-binding</keyword>
<dbReference type="InterPro" id="IPR036097">
    <property type="entry name" value="HisK_dim/P_sf"/>
</dbReference>
<keyword evidence="8" id="KW-0547">Nucleotide-binding</keyword>
<dbReference type="PROSITE" id="PS50113">
    <property type="entry name" value="PAC"/>
    <property type="match status" value="1"/>
</dbReference>
<dbReference type="InterPro" id="IPR036890">
    <property type="entry name" value="HATPase_C_sf"/>
</dbReference>
<keyword evidence="11" id="KW-1133">Transmembrane helix</keyword>
<evidence type="ECO:0000256" key="5">
    <source>
        <dbReference type="ARBA" id="ARBA00022475"/>
    </source>
</evidence>
<keyword evidence="9" id="KW-0808">Transferase</keyword>
<dbReference type="PROSITE" id="PS50894">
    <property type="entry name" value="HPT"/>
    <property type="match status" value="1"/>
</dbReference>
<keyword evidence="5" id="KW-1003">Cell membrane</keyword>
<evidence type="ECO:0000256" key="4">
    <source>
        <dbReference type="ARBA" id="ARBA00018672"/>
    </source>
</evidence>
<accession>A0ABZ2Y4H8</accession>
<keyword evidence="17" id="KW-0175">Coiled coil</keyword>
<dbReference type="SMART" id="SM00388">
    <property type="entry name" value="HisKA"/>
    <property type="match status" value="1"/>
</dbReference>
<dbReference type="InterPro" id="IPR003594">
    <property type="entry name" value="HATPase_dom"/>
</dbReference>
<dbReference type="PROSITE" id="PS50110">
    <property type="entry name" value="RESPONSE_REGULATORY"/>
    <property type="match status" value="1"/>
</dbReference>
<dbReference type="Gene3D" id="1.20.120.160">
    <property type="entry name" value="HPT domain"/>
    <property type="match status" value="1"/>
</dbReference>
<dbReference type="InterPro" id="IPR000700">
    <property type="entry name" value="PAS-assoc_C"/>
</dbReference>
<feature type="domain" description="Histidine kinase" evidence="18">
    <location>
        <begin position="299"/>
        <end position="520"/>
    </location>
</feature>
<evidence type="ECO:0000256" key="9">
    <source>
        <dbReference type="ARBA" id="ARBA00022777"/>
    </source>
</evidence>
<dbReference type="InterPro" id="IPR008207">
    <property type="entry name" value="Sig_transdc_His_kin_Hpt_dom"/>
</dbReference>
<protein>
    <recommendedName>
        <fullName evidence="4">Stage 0 sporulation protein A homolog</fullName>
        <ecNumber evidence="3">2.7.13.3</ecNumber>
    </recommendedName>
</protein>
<evidence type="ECO:0000256" key="14">
    <source>
        <dbReference type="ARBA" id="ARBA00024867"/>
    </source>
</evidence>
<dbReference type="EC" id="2.7.13.3" evidence="3"/>
<evidence type="ECO:0000256" key="12">
    <source>
        <dbReference type="ARBA" id="ARBA00023012"/>
    </source>
</evidence>
<organism evidence="23 24">
    <name type="scientific">Defluviitalea saccharophila</name>
    <dbReference type="NCBI Taxonomy" id="879970"/>
    <lineage>
        <taxon>Bacteria</taxon>
        <taxon>Bacillati</taxon>
        <taxon>Bacillota</taxon>
        <taxon>Clostridia</taxon>
        <taxon>Lachnospirales</taxon>
        <taxon>Defluviitaleaceae</taxon>
        <taxon>Defluviitalea</taxon>
    </lineage>
</organism>
<evidence type="ECO:0000256" key="8">
    <source>
        <dbReference type="ARBA" id="ARBA00022741"/>
    </source>
</evidence>
<dbReference type="InterPro" id="IPR004358">
    <property type="entry name" value="Sig_transdc_His_kin-like_C"/>
</dbReference>
<comment type="function">
    <text evidence="14">May play the central regulatory role in sporulation. It may be an element of the effector pathway responsible for the activation of sporulation genes in response to nutritional stress. Spo0A may act in concert with spo0H (a sigma factor) to control the expression of some genes that are critical to the sporulation process.</text>
</comment>
<evidence type="ECO:0000256" key="2">
    <source>
        <dbReference type="ARBA" id="ARBA00004651"/>
    </source>
</evidence>
<dbReference type="Pfam" id="PF02518">
    <property type="entry name" value="HATPase_c"/>
    <property type="match status" value="1"/>
</dbReference>
<evidence type="ECO:0000313" key="24">
    <source>
        <dbReference type="Proteomes" id="UP001486565"/>
    </source>
</evidence>
<dbReference type="SUPFAM" id="SSF47384">
    <property type="entry name" value="Homodimeric domain of signal transducing histidine kinase"/>
    <property type="match status" value="1"/>
</dbReference>
<dbReference type="CDD" id="cd00082">
    <property type="entry name" value="HisKA"/>
    <property type="match status" value="1"/>
</dbReference>
<dbReference type="PRINTS" id="PR00344">
    <property type="entry name" value="BCTRLSENSOR"/>
</dbReference>
<dbReference type="SUPFAM" id="SSF47226">
    <property type="entry name" value="Histidine-containing phosphotransfer domain, HPT domain"/>
    <property type="match status" value="1"/>
</dbReference>
<reference evidence="23 24" key="1">
    <citation type="submission" date="2023-03" db="EMBL/GenBank/DDBJ databases">
        <title>Novel Species.</title>
        <authorList>
            <person name="Ma S."/>
        </authorList>
    </citation>
    <scope>NUCLEOTIDE SEQUENCE [LARGE SCALE GENOMIC DNA]</scope>
    <source>
        <strain evidence="23 24">LIND6LT2</strain>
    </source>
</reference>
<comment type="subcellular location">
    <subcellularLocation>
        <location evidence="2">Cell membrane</location>
        <topology evidence="2">Multi-pass membrane protein</topology>
    </subcellularLocation>
</comment>
<dbReference type="InterPro" id="IPR036641">
    <property type="entry name" value="HPT_dom_sf"/>
</dbReference>
<keyword evidence="7" id="KW-0812">Transmembrane</keyword>
<evidence type="ECO:0000259" key="22">
    <source>
        <dbReference type="PROSITE" id="PS50894"/>
    </source>
</evidence>
<dbReference type="Gene3D" id="1.10.287.130">
    <property type="match status" value="1"/>
</dbReference>
<evidence type="ECO:0000259" key="21">
    <source>
        <dbReference type="PROSITE" id="PS50113"/>
    </source>
</evidence>
<dbReference type="NCBIfam" id="TIGR00229">
    <property type="entry name" value="sensory_box"/>
    <property type="match status" value="2"/>
</dbReference>
<feature type="domain" description="HPt" evidence="22">
    <location>
        <begin position="686"/>
        <end position="778"/>
    </location>
</feature>
<dbReference type="Pfam" id="PF00512">
    <property type="entry name" value="HisKA"/>
    <property type="match status" value="1"/>
</dbReference>
<evidence type="ECO:0000259" key="18">
    <source>
        <dbReference type="PROSITE" id="PS50109"/>
    </source>
</evidence>
<feature type="domain" description="Response regulatory" evidence="19">
    <location>
        <begin position="542"/>
        <end position="659"/>
    </location>
</feature>
<dbReference type="GO" id="GO:0005524">
    <property type="term" value="F:ATP binding"/>
    <property type="evidence" value="ECO:0007669"/>
    <property type="project" value="UniProtKB-KW"/>
</dbReference>
<dbReference type="SMART" id="SM00448">
    <property type="entry name" value="REC"/>
    <property type="match status" value="1"/>
</dbReference>
<dbReference type="Pfam" id="PF00072">
    <property type="entry name" value="Response_reg"/>
    <property type="match status" value="1"/>
</dbReference>
<evidence type="ECO:0000256" key="11">
    <source>
        <dbReference type="ARBA" id="ARBA00022989"/>
    </source>
</evidence>
<dbReference type="SUPFAM" id="SSF55874">
    <property type="entry name" value="ATPase domain of HSP90 chaperone/DNA topoisomerase II/histidine kinase"/>
    <property type="match status" value="1"/>
</dbReference>
<proteinExistence type="predicted"/>
<dbReference type="InterPro" id="IPR035965">
    <property type="entry name" value="PAS-like_dom_sf"/>
</dbReference>
<keyword evidence="9" id="KW-0418">Kinase</keyword>
<dbReference type="SMART" id="SM00387">
    <property type="entry name" value="HATPase_c"/>
    <property type="match status" value="1"/>
</dbReference>
<dbReference type="InterPro" id="IPR000014">
    <property type="entry name" value="PAS"/>
</dbReference>
<evidence type="ECO:0000259" key="20">
    <source>
        <dbReference type="PROSITE" id="PS50112"/>
    </source>
</evidence>
<dbReference type="Proteomes" id="UP001486565">
    <property type="component" value="Chromosome"/>
</dbReference>
<dbReference type="InterPro" id="IPR011006">
    <property type="entry name" value="CheY-like_superfamily"/>
</dbReference>
<dbReference type="Gene3D" id="3.30.450.20">
    <property type="entry name" value="PAS domain"/>
    <property type="match status" value="2"/>
</dbReference>
<evidence type="ECO:0000256" key="13">
    <source>
        <dbReference type="ARBA" id="ARBA00023136"/>
    </source>
</evidence>
<keyword evidence="13" id="KW-0472">Membrane</keyword>
<name>A0ABZ2Y4H8_9FIRM</name>